<reference evidence="7 8" key="1">
    <citation type="journal article" date="2011" name="J. Gen. Appl. Microbiol.">
        <title>Draft genome sequencing of the enigmatic basidiomycete Mixia osmundae.</title>
        <authorList>
            <person name="Nishida H."/>
            <person name="Nagatsuka Y."/>
            <person name="Sugiyama J."/>
        </authorList>
    </citation>
    <scope>NUCLEOTIDE SEQUENCE [LARGE SCALE GENOMIC DNA]</scope>
    <source>
        <strain evidence="8">CBS 9802 / IAM 14324 / JCM 22182 / KY 12970</strain>
    </source>
</reference>
<dbReference type="Proteomes" id="UP000009131">
    <property type="component" value="Unassembled WGS sequence"/>
</dbReference>
<protein>
    <recommendedName>
        <fullName evidence="6">ABC transporter domain-containing protein</fullName>
    </recommendedName>
</protein>
<dbReference type="Pfam" id="PF00005">
    <property type="entry name" value="ABC_tran"/>
    <property type="match status" value="1"/>
</dbReference>
<feature type="domain" description="ABC transporter" evidence="6">
    <location>
        <begin position="30"/>
        <end position="85"/>
    </location>
</feature>
<dbReference type="InParanoid" id="G7DV24"/>
<keyword evidence="5" id="KW-0472">Membrane</keyword>
<dbReference type="GO" id="GO:0005524">
    <property type="term" value="F:ATP binding"/>
    <property type="evidence" value="ECO:0007669"/>
    <property type="project" value="InterPro"/>
</dbReference>
<evidence type="ECO:0000313" key="8">
    <source>
        <dbReference type="Proteomes" id="UP000009131"/>
    </source>
</evidence>
<reference evidence="7 8" key="2">
    <citation type="journal article" date="2012" name="Open Biol.">
        <title>Characteristics of nucleosomes and linker DNA regions on the genome of the basidiomycete Mixia osmundae revealed by mono- and dinucleosome mapping.</title>
        <authorList>
            <person name="Nishida H."/>
            <person name="Kondo S."/>
            <person name="Matsumoto T."/>
            <person name="Suzuki Y."/>
            <person name="Yoshikawa H."/>
            <person name="Taylor T.D."/>
            <person name="Sugiyama J."/>
        </authorList>
    </citation>
    <scope>NUCLEOTIDE SEQUENCE [LARGE SCALE GENOMIC DNA]</scope>
    <source>
        <strain evidence="8">CBS 9802 / IAM 14324 / JCM 22182 / KY 12970</strain>
    </source>
</reference>
<sequence length="110" mass="11694">MDAISVDTSSNDWSFGFKSIRVQAGDHVILDNISGSLKPGEVLALLRPFGSGKTTLLDSNSSRLHQGSKLKRTGEILLGSSPMAPVNAAFLGYTAYAEQVERGILNSLTV</sequence>
<evidence type="ECO:0000256" key="2">
    <source>
        <dbReference type="ARBA" id="ARBA00022448"/>
    </source>
</evidence>
<comment type="subcellular location">
    <subcellularLocation>
        <location evidence="1">Membrane</location>
        <topology evidence="1">Multi-pass membrane protein</topology>
    </subcellularLocation>
</comment>
<gene>
    <name evidence="7" type="primary">Mo01086</name>
    <name evidence="7" type="ORF">E5Q_01086</name>
</gene>
<dbReference type="GO" id="GO:0042626">
    <property type="term" value="F:ATPase-coupled transmembrane transporter activity"/>
    <property type="evidence" value="ECO:0007669"/>
    <property type="project" value="TreeGrafter"/>
</dbReference>
<dbReference type="InterPro" id="IPR050352">
    <property type="entry name" value="ABCG_transporters"/>
</dbReference>
<dbReference type="Gene3D" id="3.40.50.300">
    <property type="entry name" value="P-loop containing nucleotide triphosphate hydrolases"/>
    <property type="match status" value="1"/>
</dbReference>
<name>G7DV24_MIXOS</name>
<dbReference type="InterPro" id="IPR003439">
    <property type="entry name" value="ABC_transporter-like_ATP-bd"/>
</dbReference>
<keyword evidence="3" id="KW-0812">Transmembrane</keyword>
<organism evidence="7 8">
    <name type="scientific">Mixia osmundae (strain CBS 9802 / IAM 14324 / JCM 22182 / KY 12970)</name>
    <dbReference type="NCBI Taxonomy" id="764103"/>
    <lineage>
        <taxon>Eukaryota</taxon>
        <taxon>Fungi</taxon>
        <taxon>Dikarya</taxon>
        <taxon>Basidiomycota</taxon>
        <taxon>Pucciniomycotina</taxon>
        <taxon>Mixiomycetes</taxon>
        <taxon>Mixiales</taxon>
        <taxon>Mixiaceae</taxon>
        <taxon>Mixia</taxon>
    </lineage>
</organism>
<dbReference type="GO" id="GO:0016020">
    <property type="term" value="C:membrane"/>
    <property type="evidence" value="ECO:0007669"/>
    <property type="project" value="UniProtKB-SubCell"/>
</dbReference>
<evidence type="ECO:0000313" key="7">
    <source>
        <dbReference type="EMBL" id="GAA94434.1"/>
    </source>
</evidence>
<keyword evidence="4" id="KW-1133">Transmembrane helix</keyword>
<dbReference type="OrthoDB" id="66620at2759"/>
<dbReference type="GO" id="GO:0016887">
    <property type="term" value="F:ATP hydrolysis activity"/>
    <property type="evidence" value="ECO:0007669"/>
    <property type="project" value="InterPro"/>
</dbReference>
<evidence type="ECO:0000256" key="5">
    <source>
        <dbReference type="ARBA" id="ARBA00023136"/>
    </source>
</evidence>
<dbReference type="HOGENOM" id="CLU_2171662_0_0_1"/>
<proteinExistence type="predicted"/>
<dbReference type="STRING" id="764103.G7DV24"/>
<dbReference type="EMBL" id="BABT02000035">
    <property type="protein sequence ID" value="GAA94434.1"/>
    <property type="molecule type" value="Genomic_DNA"/>
</dbReference>
<evidence type="ECO:0000259" key="6">
    <source>
        <dbReference type="Pfam" id="PF00005"/>
    </source>
</evidence>
<dbReference type="InterPro" id="IPR027417">
    <property type="entry name" value="P-loop_NTPase"/>
</dbReference>
<dbReference type="SUPFAM" id="SSF52540">
    <property type="entry name" value="P-loop containing nucleoside triphosphate hydrolases"/>
    <property type="match status" value="1"/>
</dbReference>
<evidence type="ECO:0000256" key="4">
    <source>
        <dbReference type="ARBA" id="ARBA00022989"/>
    </source>
</evidence>
<accession>G7DV24</accession>
<dbReference type="PANTHER" id="PTHR48041">
    <property type="entry name" value="ABC TRANSPORTER G FAMILY MEMBER 28"/>
    <property type="match status" value="1"/>
</dbReference>
<dbReference type="PANTHER" id="PTHR48041:SF139">
    <property type="entry name" value="PROTEIN SCARLET"/>
    <property type="match status" value="1"/>
</dbReference>
<dbReference type="AlphaFoldDB" id="G7DV24"/>
<evidence type="ECO:0000256" key="3">
    <source>
        <dbReference type="ARBA" id="ARBA00022692"/>
    </source>
</evidence>
<dbReference type="RefSeq" id="XP_014564914.1">
    <property type="nucleotide sequence ID" value="XM_014709428.1"/>
</dbReference>
<keyword evidence="8" id="KW-1185">Reference proteome</keyword>
<evidence type="ECO:0000256" key="1">
    <source>
        <dbReference type="ARBA" id="ARBA00004141"/>
    </source>
</evidence>
<comment type="caution">
    <text evidence="7">The sequence shown here is derived from an EMBL/GenBank/DDBJ whole genome shotgun (WGS) entry which is preliminary data.</text>
</comment>
<keyword evidence="2" id="KW-0813">Transport</keyword>